<evidence type="ECO:0000313" key="3">
    <source>
        <dbReference type="EMBL" id="ORY03162.1"/>
    </source>
</evidence>
<evidence type="ECO:0000256" key="2">
    <source>
        <dbReference type="SAM" id="SignalP"/>
    </source>
</evidence>
<dbReference type="EMBL" id="MCOG01000481">
    <property type="protein sequence ID" value="ORY03162.1"/>
    <property type="molecule type" value="Genomic_DNA"/>
</dbReference>
<dbReference type="OrthoDB" id="2143558at2759"/>
<keyword evidence="1" id="KW-0472">Membrane</keyword>
<gene>
    <name evidence="3" type="ORF">LY90DRAFT_678574</name>
</gene>
<dbReference type="Proteomes" id="UP000193920">
    <property type="component" value="Unassembled WGS sequence"/>
</dbReference>
<feature type="signal peptide" evidence="2">
    <location>
        <begin position="1"/>
        <end position="25"/>
    </location>
</feature>
<evidence type="ECO:0000313" key="4">
    <source>
        <dbReference type="Proteomes" id="UP000193920"/>
    </source>
</evidence>
<proteinExistence type="predicted"/>
<keyword evidence="2" id="KW-0732">Signal</keyword>
<keyword evidence="4" id="KW-1185">Reference proteome</keyword>
<sequence length="1382" mass="153945">MWSLNFKKLIPLLGASLLCINSVKAEIPVCTGEGANINISNEDYEYCIYNKKICGYTASNPPTEIKDLKTGFQFIKVKKYEILKKEKTDVEEVHLIEVAEDGTITEITTINEGYYIEADNILVYCDNNGKCRVETPETPGPSYYIDYKGELIKNEQGSDLETIVKSNGYYINGNKNTKASKQLIKCDPTCTEVAAQDGDAYIDVTEEGRVITCQETDKESKVVKCEYKTPDGGYYINKSKIDSADKPLIDCESEGKCKIDGVTIPEPYSYYENALDPSKIISCSSTKNSCKLEQGNANEYYVQIKGEGKNNELMKCSVKKDEVECTNVPNPQEGYYLNAGGDSSSNQVIFCDDNKKCTTKHVSPGYFINNGKDEDEETPDDLIQCDFNICKTVVSSIKCDGIKPTSATVCFDGTMFQFYKSDDLSNPLNDTTNGDLYIYDTLKKFPTITNSETITLYRLSGNGVERYIGSGVVGVNSISNQKAADLDSSDVIIYDCSSTTKLCYKRTSCISNTYAYDIENKAALFCNGGKLEAVTAKGYYLDSAAMVGSKNPYIIKCDDSECVHEAPTVSSYYINANTSSSNKLIYCHNSNCYTIAASSGYYVFNQQNGIISCTSSTSCTEKDATTIGGNAHFVNAGVDKRTNSLIFCNEKTCVPKAARIGYYFSSNVSKLIYCESGNTCAEINPTENYYYSADTAESKNYIIKCSKVSASIICSKELADTGSYLTSKTNVLISCTKNGSCKQIAAKPGYYQSAVKITINSKRDVSNVDENETVSDIAGRDSTTTYNIIECTTSNCELLSADELSAIPVCEYNSDKCYITNKYAMGKSAVTSITAGNLCTNADRSKFYFATDTIVVAPSVIAGQTATYIYTTTTTNCIIADSKYKNYYYTVGSDIYRIDDGTISRYVESGYHFLNVDKNTLVSENTIENYNNESVKLYKCNGVSCKIMDEPKDTTYFADVNKRIIKYNVNNDAYNFAYEKDIICIFANNKCTPNADLNSREFCITYKGEIALAAADIKNRETGDCYKAGSINNNIYGFSQYLYRMDVSSATLVDKNGYHIVSLSSNNTVATKDYKNRVINTNSIKIYGCYNTNCKVYDPEDGVYYYDEEGKALLKNENDVWTVPEVSGYALVSINPNEKFVYKFKKDMDEITLLSKASTGYYYTIDNEMYECSEIDNTCEKIDESDYYFTNTGEIYYCVYDSENLEKTECTKQSCYAGQNYYIGGNYYRCEAGSYLSPIKSRNCKYDENVIINFPTILYEEFPGHIKQAMSNVVKNNNSTAVAVRSNKKYISVVPAIYTNCTYNVEETEATYEFVCLNNFVSVNKEDDTIEICSIENLGYVECVDDDSNPEKCNPSGAFSRIVLNVFSVIFTALVSLYVVLY</sequence>
<feature type="transmembrane region" description="Helical" evidence="1">
    <location>
        <begin position="1362"/>
        <end position="1381"/>
    </location>
</feature>
<accession>A0A1Y1YYR0</accession>
<evidence type="ECO:0000256" key="1">
    <source>
        <dbReference type="SAM" id="Phobius"/>
    </source>
</evidence>
<organism evidence="3 4">
    <name type="scientific">Neocallimastix californiae</name>
    <dbReference type="NCBI Taxonomy" id="1754190"/>
    <lineage>
        <taxon>Eukaryota</taxon>
        <taxon>Fungi</taxon>
        <taxon>Fungi incertae sedis</taxon>
        <taxon>Chytridiomycota</taxon>
        <taxon>Chytridiomycota incertae sedis</taxon>
        <taxon>Neocallimastigomycetes</taxon>
        <taxon>Neocallimastigales</taxon>
        <taxon>Neocallimastigaceae</taxon>
        <taxon>Neocallimastix</taxon>
    </lineage>
</organism>
<feature type="chain" id="PRO_5012643756" evidence="2">
    <location>
        <begin position="26"/>
        <end position="1382"/>
    </location>
</feature>
<keyword evidence="1" id="KW-0812">Transmembrane</keyword>
<protein>
    <submittedName>
        <fullName evidence="3">Scaffoldin</fullName>
    </submittedName>
</protein>
<name>A0A1Y1YYR0_9FUNG</name>
<comment type="caution">
    <text evidence="3">The sequence shown here is derived from an EMBL/GenBank/DDBJ whole genome shotgun (WGS) entry which is preliminary data.</text>
</comment>
<dbReference type="STRING" id="1754190.A0A1Y1YYR0"/>
<keyword evidence="1" id="KW-1133">Transmembrane helix</keyword>
<reference evidence="3 4" key="1">
    <citation type="submission" date="2016-08" db="EMBL/GenBank/DDBJ databases">
        <title>A Parts List for Fungal Cellulosomes Revealed by Comparative Genomics.</title>
        <authorList>
            <consortium name="DOE Joint Genome Institute"/>
            <person name="Haitjema C.H."/>
            <person name="Gilmore S.P."/>
            <person name="Henske J.K."/>
            <person name="Solomon K.V."/>
            <person name="De Groot R."/>
            <person name="Kuo A."/>
            <person name="Mondo S.J."/>
            <person name="Salamov A.A."/>
            <person name="Labutti K."/>
            <person name="Zhao Z."/>
            <person name="Chiniquy J."/>
            <person name="Barry K."/>
            <person name="Brewer H.M."/>
            <person name="Purvine S.O."/>
            <person name="Wright A.T."/>
            <person name="Boxma B."/>
            <person name="Van Alen T."/>
            <person name="Hackstein J.H."/>
            <person name="Baker S.E."/>
            <person name="Grigoriev I.V."/>
            <person name="O'Malley M.A."/>
        </authorList>
    </citation>
    <scope>NUCLEOTIDE SEQUENCE [LARGE SCALE GENOMIC DNA]</scope>
    <source>
        <strain evidence="3 4">G1</strain>
    </source>
</reference>